<comment type="caution">
    <text evidence="2">The sequence shown here is derived from an EMBL/GenBank/DDBJ whole genome shotgun (WGS) entry which is preliminary data.</text>
</comment>
<dbReference type="EMBL" id="RQYC01000009">
    <property type="protein sequence ID" value="RRD89952.1"/>
    <property type="molecule type" value="Genomic_DNA"/>
</dbReference>
<evidence type="ECO:0000259" key="1">
    <source>
        <dbReference type="Pfam" id="PF22557"/>
    </source>
</evidence>
<accession>A0A3P2A3D6</accession>
<protein>
    <recommendedName>
        <fullName evidence="1">Dual OB-containing domain-containing protein</fullName>
    </recommendedName>
</protein>
<gene>
    <name evidence="2" type="ORF">EII21_06970</name>
</gene>
<proteinExistence type="predicted"/>
<name>A0A3P2A3D6_9NEIS</name>
<dbReference type="Pfam" id="PF22557">
    <property type="entry name" value="DuOB"/>
    <property type="match status" value="1"/>
</dbReference>
<dbReference type="RefSeq" id="WP_124795068.1">
    <property type="nucleotide sequence ID" value="NZ_CAMIGD010000293.1"/>
</dbReference>
<evidence type="ECO:0000313" key="3">
    <source>
        <dbReference type="Proteomes" id="UP000269923"/>
    </source>
</evidence>
<dbReference type="AlphaFoldDB" id="A0A3P2A3D6"/>
<keyword evidence="3" id="KW-1185">Reference proteome</keyword>
<evidence type="ECO:0000313" key="2">
    <source>
        <dbReference type="EMBL" id="RRD89952.1"/>
    </source>
</evidence>
<dbReference type="Proteomes" id="UP000269923">
    <property type="component" value="Unassembled WGS sequence"/>
</dbReference>
<sequence>MVTFSERVVILARTLMHNNHVCIGGYSMESKKYVRLLTADGLNQQNDIPFQIGEIYQIKYDSKSDVVYPHSEDICVYNFEFLENMKRFEFNQLLNDICIRDIHIKDIFDGLLDWTTGKGFLLKSQRILPSYSVLIVKLNHDLFLSKTETDDKQRFYYIDNDGDKKVYYKVPYVGVNDLGELKKIVAGRNIRFSLARWWDNDGNFPDERAYLQLSGIF</sequence>
<feature type="domain" description="Dual OB-containing" evidence="1">
    <location>
        <begin position="7"/>
        <end position="216"/>
    </location>
</feature>
<dbReference type="InterPro" id="IPR054335">
    <property type="entry name" value="DuOB_dom"/>
</dbReference>
<dbReference type="OrthoDB" id="1093445at2"/>
<reference evidence="2 3" key="1">
    <citation type="submission" date="2018-11" db="EMBL/GenBank/DDBJ databases">
        <title>Genomes From Bacteria Associated with the Canine Oral Cavity: a Test Case for Automated Genome-Based Taxonomic Assignment.</title>
        <authorList>
            <person name="Coil D.A."/>
            <person name="Jospin G."/>
            <person name="Darling A.E."/>
            <person name="Wallis C."/>
            <person name="Davis I.J."/>
            <person name="Harris S."/>
            <person name="Eisen J.A."/>
            <person name="Holcombe L.J."/>
            <person name="O'Flynn C."/>
        </authorList>
    </citation>
    <scope>NUCLEOTIDE SEQUENCE [LARGE SCALE GENOMIC DNA]</scope>
    <source>
        <strain evidence="2 3">COT-280</strain>
    </source>
</reference>
<organism evidence="2 3">
    <name type="scientific">Conchiformibius steedae</name>
    <dbReference type="NCBI Taxonomy" id="153493"/>
    <lineage>
        <taxon>Bacteria</taxon>
        <taxon>Pseudomonadati</taxon>
        <taxon>Pseudomonadota</taxon>
        <taxon>Betaproteobacteria</taxon>
        <taxon>Neisseriales</taxon>
        <taxon>Neisseriaceae</taxon>
        <taxon>Conchiformibius</taxon>
    </lineage>
</organism>